<dbReference type="Pfam" id="PF09346">
    <property type="entry name" value="SMI1_KNR4"/>
    <property type="match status" value="1"/>
</dbReference>
<accession>A0ABT0RGL5</accession>
<dbReference type="SUPFAM" id="SSF160631">
    <property type="entry name" value="SMI1/KNR4-like"/>
    <property type="match status" value="1"/>
</dbReference>
<keyword evidence="4" id="KW-1185">Reference proteome</keyword>
<evidence type="ECO:0000313" key="4">
    <source>
        <dbReference type="Proteomes" id="UP001165343"/>
    </source>
</evidence>
<protein>
    <submittedName>
        <fullName evidence="3">SMI1/KNR4 family protein</fullName>
    </submittedName>
</protein>
<sequence>MGIELSRETIAALKERAGRSDRRSDSSEMEANSQGIDEMLASTPKSDDPAVREYLEGMNTPFAGMIANMVTGDGSEAKGFLGTIGSLLGGKQMFAMGPGGETFSFGPKRAPTKAPPPASEAEVAAAEAKLGFRLPEELRQFYLEVANGGVGPGDGLYSLKELLAKWREMTDEPVGPRGQKWPRKLLPVHGDDWDLTCIDCDSGGLVYFDVEEVDYGGWKACFKDEEQSLESWLGKWLAKPSLEEKAKLRAERPAPRQLSDSDIEAWEEDHPEFAEYNRRAKAFLMTPEERAAIGLPETGWEEKVWEGLDLSKIKHPTPGYAERRKPRGDGEQ</sequence>
<dbReference type="InterPro" id="IPR018958">
    <property type="entry name" value="Knr4/Smi1-like_dom"/>
</dbReference>
<dbReference type="InterPro" id="IPR037883">
    <property type="entry name" value="Knr4/Smi1-like_sf"/>
</dbReference>
<gene>
    <name evidence="3" type="ORF">LZ519_07035</name>
</gene>
<dbReference type="Gene3D" id="3.40.1580.10">
    <property type="entry name" value="SMI1/KNR4-like"/>
    <property type="match status" value="1"/>
</dbReference>
<evidence type="ECO:0000256" key="1">
    <source>
        <dbReference type="SAM" id="MobiDB-lite"/>
    </source>
</evidence>
<feature type="compositionally biased region" description="Basic and acidic residues" evidence="1">
    <location>
        <begin position="14"/>
        <end position="26"/>
    </location>
</feature>
<name>A0ABT0RGL5_9SPHN</name>
<organism evidence="3 4">
    <name type="scientific">Sphingomonas anseongensis</name>
    <dbReference type="NCBI Taxonomy" id="2908207"/>
    <lineage>
        <taxon>Bacteria</taxon>
        <taxon>Pseudomonadati</taxon>
        <taxon>Pseudomonadota</taxon>
        <taxon>Alphaproteobacteria</taxon>
        <taxon>Sphingomonadales</taxon>
        <taxon>Sphingomonadaceae</taxon>
        <taxon>Sphingomonas</taxon>
    </lineage>
</organism>
<feature type="domain" description="Knr4/Smi1-like" evidence="2">
    <location>
        <begin position="117"/>
        <end position="239"/>
    </location>
</feature>
<dbReference type="RefSeq" id="WP_249867991.1">
    <property type="nucleotide sequence ID" value="NZ_JAMGBC010000001.1"/>
</dbReference>
<dbReference type="EMBL" id="JAMGBC010000001">
    <property type="protein sequence ID" value="MCL6679070.1"/>
    <property type="molecule type" value="Genomic_DNA"/>
</dbReference>
<proteinExistence type="predicted"/>
<evidence type="ECO:0000259" key="2">
    <source>
        <dbReference type="SMART" id="SM00860"/>
    </source>
</evidence>
<comment type="caution">
    <text evidence="3">The sequence shown here is derived from an EMBL/GenBank/DDBJ whole genome shotgun (WGS) entry which is preliminary data.</text>
</comment>
<dbReference type="Proteomes" id="UP001165343">
    <property type="component" value="Unassembled WGS sequence"/>
</dbReference>
<evidence type="ECO:0000313" key="3">
    <source>
        <dbReference type="EMBL" id="MCL6679070.1"/>
    </source>
</evidence>
<feature type="compositionally biased region" description="Basic and acidic residues" evidence="1">
    <location>
        <begin position="321"/>
        <end position="332"/>
    </location>
</feature>
<reference evidence="3" key="1">
    <citation type="submission" date="2022-05" db="EMBL/GenBank/DDBJ databases">
        <authorList>
            <person name="Jo J.-H."/>
            <person name="Im W.-T."/>
        </authorList>
    </citation>
    <scope>NUCLEOTIDE SEQUENCE</scope>
    <source>
        <strain evidence="3">RG327</strain>
    </source>
</reference>
<feature type="region of interest" description="Disordered" evidence="1">
    <location>
        <begin position="14"/>
        <end position="49"/>
    </location>
</feature>
<dbReference type="SMART" id="SM00860">
    <property type="entry name" value="SMI1_KNR4"/>
    <property type="match status" value="1"/>
</dbReference>
<feature type="region of interest" description="Disordered" evidence="1">
    <location>
        <begin position="313"/>
        <end position="332"/>
    </location>
</feature>